<accession>A0A2G9GLR0</accession>
<evidence type="ECO:0000313" key="1">
    <source>
        <dbReference type="EMBL" id="PIN06196.1"/>
    </source>
</evidence>
<name>A0A2G9GLR0_9LAMI</name>
<dbReference type="InterPro" id="IPR011990">
    <property type="entry name" value="TPR-like_helical_dom_sf"/>
</dbReference>
<sequence>MSSEGRGYAEDLFADASKAVDVLYNIRDTYFPSNPDDKTSKLLAESNLALEVLDKIPPEKRKTPLQRATYEYLRGKVLDVFPEYKKEAEDHLSKAVSIMSKN</sequence>
<dbReference type="EMBL" id="NKXS01004502">
    <property type="protein sequence ID" value="PIN06196.1"/>
    <property type="molecule type" value="Genomic_DNA"/>
</dbReference>
<dbReference type="Gene3D" id="1.25.40.10">
    <property type="entry name" value="Tetratricopeptide repeat domain"/>
    <property type="match status" value="1"/>
</dbReference>
<keyword evidence="2" id="KW-1185">Reference proteome</keyword>
<dbReference type="OrthoDB" id="423589at2759"/>
<gene>
    <name evidence="1" type="ORF">CDL12_21244</name>
</gene>
<protein>
    <submittedName>
        <fullName evidence="1">Uncharacterized protein</fullName>
    </submittedName>
</protein>
<dbReference type="STRING" id="429701.A0A2G9GLR0"/>
<comment type="caution">
    <text evidence="1">The sequence shown here is derived from an EMBL/GenBank/DDBJ whole genome shotgun (WGS) entry which is preliminary data.</text>
</comment>
<organism evidence="1 2">
    <name type="scientific">Handroanthus impetiginosus</name>
    <dbReference type="NCBI Taxonomy" id="429701"/>
    <lineage>
        <taxon>Eukaryota</taxon>
        <taxon>Viridiplantae</taxon>
        <taxon>Streptophyta</taxon>
        <taxon>Embryophyta</taxon>
        <taxon>Tracheophyta</taxon>
        <taxon>Spermatophyta</taxon>
        <taxon>Magnoliopsida</taxon>
        <taxon>eudicotyledons</taxon>
        <taxon>Gunneridae</taxon>
        <taxon>Pentapetalae</taxon>
        <taxon>asterids</taxon>
        <taxon>lamiids</taxon>
        <taxon>Lamiales</taxon>
        <taxon>Bignoniaceae</taxon>
        <taxon>Crescentiina</taxon>
        <taxon>Tabebuia alliance</taxon>
        <taxon>Handroanthus</taxon>
    </lineage>
</organism>
<reference evidence="2" key="1">
    <citation type="journal article" date="2018" name="Gigascience">
        <title>Genome assembly of the Pink Ipe (Handroanthus impetiginosus, Bignoniaceae), a highly valued, ecologically keystone Neotropical timber forest tree.</title>
        <authorList>
            <person name="Silva-Junior O.B."/>
            <person name="Grattapaglia D."/>
            <person name="Novaes E."/>
            <person name="Collevatti R.G."/>
        </authorList>
    </citation>
    <scope>NUCLEOTIDE SEQUENCE [LARGE SCALE GENOMIC DNA]</scope>
    <source>
        <strain evidence="2">cv. UFG-1</strain>
    </source>
</reference>
<evidence type="ECO:0000313" key="2">
    <source>
        <dbReference type="Proteomes" id="UP000231279"/>
    </source>
</evidence>
<dbReference type="AlphaFoldDB" id="A0A2G9GLR0"/>
<proteinExistence type="predicted"/>
<dbReference type="Proteomes" id="UP000231279">
    <property type="component" value="Unassembled WGS sequence"/>
</dbReference>